<comment type="caution">
    <text evidence="1">The sequence shown here is derived from an EMBL/GenBank/DDBJ whole genome shotgun (WGS) entry which is preliminary data.</text>
</comment>
<reference evidence="1 2" key="1">
    <citation type="submission" date="2011-08" db="EMBL/GenBank/DDBJ databases">
        <authorList>
            <person name="Weinstock G."/>
            <person name="Sodergren E."/>
            <person name="Clifton S."/>
            <person name="Fulton L."/>
            <person name="Fulton B."/>
            <person name="Courtney L."/>
            <person name="Fronick C."/>
            <person name="Harrison M."/>
            <person name="Strong C."/>
            <person name="Farmer C."/>
            <person name="Delahaunty K."/>
            <person name="Markovic C."/>
            <person name="Hall O."/>
            <person name="Minx P."/>
            <person name="Tomlinson C."/>
            <person name="Mitreva M."/>
            <person name="Hou S."/>
            <person name="Chen J."/>
            <person name="Wollam A."/>
            <person name="Pepin K.H."/>
            <person name="Johnson M."/>
            <person name="Bhonagiri V."/>
            <person name="Zhang X."/>
            <person name="Suruliraj S."/>
            <person name="Warren W."/>
            <person name="Chinwalla A."/>
            <person name="Mardis E.R."/>
            <person name="Wilson R.K."/>
        </authorList>
    </citation>
    <scope>NUCLEOTIDE SEQUENCE [LARGE SCALE GENOMIC DNA]</scope>
    <source>
        <strain evidence="1 2">DSM 18206</strain>
    </source>
</reference>
<gene>
    <name evidence="1" type="ORF">HMPREF0673_02773</name>
</gene>
<dbReference type="HOGENOM" id="CLU_201888_1_0_10"/>
<proteinExistence type="predicted"/>
<sequence length="72" mass="8231">MLQLIAVILIIIISISYIAYRTYKAISEAESGCYGCKGCALKEQMIKNHKLNKKQNTTFHAEQCSNYRKKDT</sequence>
<organism evidence="1 2">
    <name type="scientific">Leyella stercorea DSM 18206</name>
    <dbReference type="NCBI Taxonomy" id="1002367"/>
    <lineage>
        <taxon>Bacteria</taxon>
        <taxon>Pseudomonadati</taxon>
        <taxon>Bacteroidota</taxon>
        <taxon>Bacteroidia</taxon>
        <taxon>Bacteroidales</taxon>
        <taxon>Prevotellaceae</taxon>
        <taxon>Leyella</taxon>
    </lineage>
</organism>
<protein>
    <recommendedName>
        <fullName evidence="3">FeoB-associated Cys-rich membrane protein</fullName>
    </recommendedName>
</protein>
<evidence type="ECO:0000313" key="1">
    <source>
        <dbReference type="EMBL" id="EHJ36402.1"/>
    </source>
</evidence>
<evidence type="ECO:0000313" key="2">
    <source>
        <dbReference type="Proteomes" id="UP000004407"/>
    </source>
</evidence>
<dbReference type="EMBL" id="AFZZ01000246">
    <property type="protein sequence ID" value="EHJ36402.1"/>
    <property type="molecule type" value="Genomic_DNA"/>
</dbReference>
<accession>G6B1K2</accession>
<dbReference type="Proteomes" id="UP000004407">
    <property type="component" value="Unassembled WGS sequence"/>
</dbReference>
<dbReference type="AlphaFoldDB" id="G6B1K2"/>
<name>G6B1K2_9BACT</name>
<evidence type="ECO:0008006" key="3">
    <source>
        <dbReference type="Google" id="ProtNLM"/>
    </source>
</evidence>